<dbReference type="Proteomes" id="UP000048926">
    <property type="component" value="Unassembled WGS sequence"/>
</dbReference>
<name>A0A0M6YC83_9HYPH</name>
<keyword evidence="2" id="KW-1185">Reference proteome</keyword>
<organism evidence="1 2">
    <name type="scientific">Roseibium aggregatum</name>
    <dbReference type="NCBI Taxonomy" id="187304"/>
    <lineage>
        <taxon>Bacteria</taxon>
        <taxon>Pseudomonadati</taxon>
        <taxon>Pseudomonadota</taxon>
        <taxon>Alphaproteobacteria</taxon>
        <taxon>Hyphomicrobiales</taxon>
        <taxon>Stappiaceae</taxon>
        <taxon>Roseibium</taxon>
    </lineage>
</organism>
<reference evidence="2" key="1">
    <citation type="submission" date="2015-07" db="EMBL/GenBank/DDBJ databases">
        <authorList>
            <person name="Rodrigo-Torres Lidia"/>
            <person name="Arahal R.David."/>
        </authorList>
    </citation>
    <scope>NUCLEOTIDE SEQUENCE [LARGE SCALE GENOMIC DNA]</scope>
    <source>
        <strain evidence="2">CECT 4801</strain>
    </source>
</reference>
<evidence type="ECO:0000313" key="1">
    <source>
        <dbReference type="EMBL" id="CTQ47706.1"/>
    </source>
</evidence>
<dbReference type="RefSeq" id="WP_055661706.1">
    <property type="nucleotide sequence ID" value="NZ_CXST01000014.1"/>
</dbReference>
<evidence type="ECO:0000313" key="2">
    <source>
        <dbReference type="Proteomes" id="UP000048926"/>
    </source>
</evidence>
<dbReference type="AlphaFoldDB" id="A0A0M6YC83"/>
<protein>
    <submittedName>
        <fullName evidence="1">Uncharacterized protein</fullName>
    </submittedName>
</protein>
<proteinExistence type="predicted"/>
<sequence>MHIFTNDDHINLAAIRRRHRTEFERCYEISFDSPPERAAALAAQSKLFKRDVTLLMIDRIAIRNELDMTTAVAKAICRHLLGRSVSIAVLAERYGTAGRSSANRSAVFERGFDLGALVEREAPGFKEWLETEARDIRHAAGASASGIRNPIS</sequence>
<dbReference type="EMBL" id="CXST01000014">
    <property type="protein sequence ID" value="CTQ47706.1"/>
    <property type="molecule type" value="Genomic_DNA"/>
</dbReference>
<gene>
    <name evidence="1" type="ORF">LAL4801_06168</name>
</gene>
<accession>A0A0M6YC83</accession>